<accession>A0A9Q3D774</accession>
<evidence type="ECO:0000256" key="10">
    <source>
        <dbReference type="SAM" id="MobiDB-lite"/>
    </source>
</evidence>
<dbReference type="Pfam" id="PF24105">
    <property type="entry name" value="Beta-prop_CAF1B_HIR1"/>
    <property type="match status" value="2"/>
</dbReference>
<evidence type="ECO:0000256" key="2">
    <source>
        <dbReference type="ARBA" id="ARBA00007306"/>
    </source>
</evidence>
<feature type="domain" description="CAF1B/HIR1 beta-propeller" evidence="11">
    <location>
        <begin position="1"/>
        <end position="244"/>
    </location>
</feature>
<evidence type="ECO:0000256" key="9">
    <source>
        <dbReference type="PROSITE-ProRule" id="PRU00221"/>
    </source>
</evidence>
<reference evidence="12" key="1">
    <citation type="submission" date="2021-03" db="EMBL/GenBank/DDBJ databases">
        <title>Draft genome sequence of rust myrtle Austropuccinia psidii MF-1, a brazilian biotype.</title>
        <authorList>
            <person name="Quecine M.C."/>
            <person name="Pachon D.M.R."/>
            <person name="Bonatelli M.L."/>
            <person name="Correr F.H."/>
            <person name="Franceschini L.M."/>
            <person name="Leite T.F."/>
            <person name="Margarido G.R.A."/>
            <person name="Almeida C.A."/>
            <person name="Ferrarezi J.A."/>
            <person name="Labate C.A."/>
        </authorList>
    </citation>
    <scope>NUCLEOTIDE SEQUENCE</scope>
    <source>
        <strain evidence="12">MF-1</strain>
    </source>
</reference>
<keyword evidence="3 9" id="KW-0853">WD repeat</keyword>
<evidence type="ECO:0000259" key="11">
    <source>
        <dbReference type="Pfam" id="PF24105"/>
    </source>
</evidence>
<keyword evidence="13" id="KW-1185">Reference proteome</keyword>
<feature type="compositionally biased region" description="Low complexity" evidence="10">
    <location>
        <begin position="294"/>
        <end position="320"/>
    </location>
</feature>
<feature type="region of interest" description="Disordered" evidence="10">
    <location>
        <begin position="273"/>
        <end position="439"/>
    </location>
</feature>
<dbReference type="PANTHER" id="PTHR15271">
    <property type="entry name" value="CHROMATIN ASSEMBLY FACTOR 1 SUBUNIT B"/>
    <property type="match status" value="1"/>
</dbReference>
<evidence type="ECO:0000256" key="3">
    <source>
        <dbReference type="ARBA" id="ARBA00022574"/>
    </source>
</evidence>
<feature type="compositionally biased region" description="Polar residues" evidence="10">
    <location>
        <begin position="409"/>
        <end position="418"/>
    </location>
</feature>
<dbReference type="GO" id="GO:0005634">
    <property type="term" value="C:nucleus"/>
    <property type="evidence" value="ECO:0007669"/>
    <property type="project" value="UniProtKB-SubCell"/>
</dbReference>
<dbReference type="InterPro" id="IPR036322">
    <property type="entry name" value="WD40_repeat_dom_sf"/>
</dbReference>
<dbReference type="SMART" id="SM00320">
    <property type="entry name" value="WD40"/>
    <property type="match status" value="5"/>
</dbReference>
<comment type="similarity">
    <text evidence="2">Belongs to the WD repeat HIR1 family.</text>
</comment>
<evidence type="ECO:0000256" key="4">
    <source>
        <dbReference type="ARBA" id="ARBA00022737"/>
    </source>
</evidence>
<dbReference type="PANTHER" id="PTHR15271:SF4">
    <property type="entry name" value="CHROMATIN ASSEMBLY FACTOR 1 SUBUNIT B"/>
    <property type="match status" value="1"/>
</dbReference>
<feature type="repeat" description="WD" evidence="9">
    <location>
        <begin position="207"/>
        <end position="241"/>
    </location>
</feature>
<keyword evidence="7" id="KW-0234">DNA repair</keyword>
<dbReference type="GO" id="GO:0006334">
    <property type="term" value="P:nucleosome assembly"/>
    <property type="evidence" value="ECO:0007669"/>
    <property type="project" value="TreeGrafter"/>
</dbReference>
<dbReference type="OrthoDB" id="71227at2759"/>
<dbReference type="GO" id="GO:0006281">
    <property type="term" value="P:DNA repair"/>
    <property type="evidence" value="ECO:0007669"/>
    <property type="project" value="UniProtKB-KW"/>
</dbReference>
<feature type="repeat" description="WD" evidence="9">
    <location>
        <begin position="172"/>
        <end position="206"/>
    </location>
</feature>
<name>A0A9Q3D774_9BASI</name>
<keyword evidence="4" id="KW-0677">Repeat</keyword>
<keyword evidence="8" id="KW-0539">Nucleus</keyword>
<evidence type="ECO:0000256" key="8">
    <source>
        <dbReference type="ARBA" id="ARBA00023242"/>
    </source>
</evidence>
<dbReference type="PROSITE" id="PS50082">
    <property type="entry name" value="WD_REPEATS_2"/>
    <property type="match status" value="3"/>
</dbReference>
<feature type="repeat" description="WD" evidence="9">
    <location>
        <begin position="100"/>
        <end position="141"/>
    </location>
</feature>
<organism evidence="12 13">
    <name type="scientific">Austropuccinia psidii MF-1</name>
    <dbReference type="NCBI Taxonomy" id="1389203"/>
    <lineage>
        <taxon>Eukaryota</taxon>
        <taxon>Fungi</taxon>
        <taxon>Dikarya</taxon>
        <taxon>Basidiomycota</taxon>
        <taxon>Pucciniomycotina</taxon>
        <taxon>Pucciniomycetes</taxon>
        <taxon>Pucciniales</taxon>
        <taxon>Sphaerophragmiaceae</taxon>
        <taxon>Austropuccinia</taxon>
    </lineage>
</organism>
<evidence type="ECO:0000256" key="6">
    <source>
        <dbReference type="ARBA" id="ARBA00022853"/>
    </source>
</evidence>
<dbReference type="EMBL" id="AVOT02013188">
    <property type="protein sequence ID" value="MBW0495598.1"/>
    <property type="molecule type" value="Genomic_DNA"/>
</dbReference>
<dbReference type="GO" id="GO:0033186">
    <property type="term" value="C:CAF-1 complex"/>
    <property type="evidence" value="ECO:0007669"/>
    <property type="project" value="TreeGrafter"/>
</dbReference>
<feature type="compositionally biased region" description="Basic and acidic residues" evidence="10">
    <location>
        <begin position="482"/>
        <end position="506"/>
    </location>
</feature>
<evidence type="ECO:0000256" key="1">
    <source>
        <dbReference type="ARBA" id="ARBA00004123"/>
    </source>
</evidence>
<dbReference type="Proteomes" id="UP000765509">
    <property type="component" value="Unassembled WGS sequence"/>
</dbReference>
<comment type="subcellular location">
    <subcellularLocation>
        <location evidence="1">Nucleus</location>
    </subcellularLocation>
</comment>
<comment type="caution">
    <text evidence="12">The sequence shown here is derived from an EMBL/GenBank/DDBJ whole genome shotgun (WGS) entry which is preliminary data.</text>
</comment>
<feature type="region of interest" description="Disordered" evidence="10">
    <location>
        <begin position="482"/>
        <end position="539"/>
    </location>
</feature>
<dbReference type="InterPro" id="IPR001680">
    <property type="entry name" value="WD40_rpt"/>
</dbReference>
<dbReference type="SUPFAM" id="SSF50978">
    <property type="entry name" value="WD40 repeat-like"/>
    <property type="match status" value="1"/>
</dbReference>
<feature type="compositionally biased region" description="Basic and acidic residues" evidence="10">
    <location>
        <begin position="797"/>
        <end position="811"/>
    </location>
</feature>
<feature type="compositionally biased region" description="Low complexity" evidence="10">
    <location>
        <begin position="387"/>
        <end position="404"/>
    </location>
</feature>
<evidence type="ECO:0000256" key="7">
    <source>
        <dbReference type="ARBA" id="ARBA00023204"/>
    </source>
</evidence>
<evidence type="ECO:0000313" key="12">
    <source>
        <dbReference type="EMBL" id="MBW0495598.1"/>
    </source>
</evidence>
<feature type="domain" description="CAF1B/HIR1 beta-propeller" evidence="11">
    <location>
        <begin position="561"/>
        <end position="707"/>
    </location>
</feature>
<dbReference type="InterPro" id="IPR015943">
    <property type="entry name" value="WD40/YVTN_repeat-like_dom_sf"/>
</dbReference>
<gene>
    <name evidence="12" type="ORF">O181_035313</name>
</gene>
<dbReference type="PROSITE" id="PS50294">
    <property type="entry name" value="WD_REPEATS_REGION"/>
    <property type="match status" value="2"/>
</dbReference>
<protein>
    <recommendedName>
        <fullName evidence="11">CAF1B/HIR1 beta-propeller domain-containing protein</fullName>
    </recommendedName>
</protein>
<dbReference type="Gene3D" id="2.130.10.10">
    <property type="entry name" value="YVTN repeat-like/Quinoprotein amine dehydrogenase"/>
    <property type="match status" value="2"/>
</dbReference>
<proteinExistence type="inferred from homology"/>
<dbReference type="AlphaFoldDB" id="A0A9Q3D774"/>
<feature type="region of interest" description="Disordered" evidence="10">
    <location>
        <begin position="785"/>
        <end position="828"/>
    </location>
</feature>
<dbReference type="GO" id="GO:0006335">
    <property type="term" value="P:DNA replication-dependent chromatin assembly"/>
    <property type="evidence" value="ECO:0007669"/>
    <property type="project" value="InterPro"/>
</dbReference>
<keyword evidence="5" id="KW-0227">DNA damage</keyword>
<evidence type="ECO:0000313" key="13">
    <source>
        <dbReference type="Proteomes" id="UP000765509"/>
    </source>
</evidence>
<evidence type="ECO:0000256" key="5">
    <source>
        <dbReference type="ARBA" id="ARBA00022763"/>
    </source>
</evidence>
<dbReference type="InterPro" id="IPR055410">
    <property type="entry name" value="Beta-prop_CAF1B_HIR1"/>
</dbReference>
<feature type="compositionally biased region" description="Polar residues" evidence="10">
    <location>
        <begin position="331"/>
        <end position="357"/>
    </location>
</feature>
<sequence>MKSKVIEIRWHNTKPIYSADFQLTSPSNLKSLLPLKSIKNSSSSNIKLDNLWRLATAGGDNLIMIWLVYPKPNPHDQINQPSTQKPILNHDPIIEYLATLTKHQAVVNVVRFCPKGEMLASAGDDGNVLLWVLSNNPPSSNSSFGESINDKIYDRESWRTRLMLRGPAQCEIYDLAWSPCGDFILTGDTAKTARIWNVTDGSCIKQIAEHTNFVQGVAWDPLGNLIATQSSDRSINIYSLQINRDQTGGATAEVHHIGKNYKIDILNPQTNTWASHQSHHHHHDKDELHNIKMTPSTTNTGLETPTSTSTPPSLTSSLATHQTPRPKLETRTMSNLTNLSDSSQTHLSHQPSASTKVLSIPPTPSTPASTQFNDEPLMQPPTEIPHHNTNNNISSISSHGLSSRTRSRQSSIVSSQTMSPSSLRPIRSPSPIPPLPAIHINEEKRTKSVLLYGDEGASAFFRRLTWSIDGSMLLTPAGRWESRFNDSDHEKRCNGKGKGKESDKATSLESKTNINNKRRKQRTSGFDSQDESDQIGQEELKENPTVFIYGRGSFNTCIGKANGYQPIARLPGHKTSSVAIRFSPVLYQCKKFKTDCPIPTQPVQVELMHGKPMHEIDLNQRDYHLSSLKTSDDELSVFKLPYRMIYAVATHDTVFIYDTQQSSPICLFSNLHFSSFTDLTWSNDGETLILSSSDGYCSAIVFEKDELGIKLNEEDEKKYLPNQIIERSNAINSIEEESVKVNQSIGVNPQKFNPFHEVKIDNGNNGNPTKEIAIKSELLIKQTDNDSKGQIMLNSDSLERKRNDKEDFESSHKKKKRIALTFEGPIKN</sequence>
<keyword evidence="6" id="KW-0156">Chromatin regulator</keyword>
<dbReference type="InterPro" id="IPR045145">
    <property type="entry name" value="PTHR15271"/>
</dbReference>